<keyword evidence="3" id="KW-1185">Reference proteome</keyword>
<dbReference type="Proteomes" id="UP001519460">
    <property type="component" value="Unassembled WGS sequence"/>
</dbReference>
<reference evidence="2 3" key="1">
    <citation type="journal article" date="2023" name="Sci. Data">
        <title>Genome assembly of the Korean intertidal mud-creeper Batillaria attramentaria.</title>
        <authorList>
            <person name="Patra A.K."/>
            <person name="Ho P.T."/>
            <person name="Jun S."/>
            <person name="Lee S.J."/>
            <person name="Kim Y."/>
            <person name="Won Y.J."/>
        </authorList>
    </citation>
    <scope>NUCLEOTIDE SEQUENCE [LARGE SCALE GENOMIC DNA]</scope>
    <source>
        <strain evidence="2">Wonlab-2016</strain>
    </source>
</reference>
<evidence type="ECO:0000313" key="2">
    <source>
        <dbReference type="EMBL" id="KAK7506560.1"/>
    </source>
</evidence>
<dbReference type="EMBL" id="JACVVK020000006">
    <property type="protein sequence ID" value="KAK7506560.1"/>
    <property type="molecule type" value="Genomic_DNA"/>
</dbReference>
<evidence type="ECO:0000256" key="1">
    <source>
        <dbReference type="SAM" id="MobiDB-lite"/>
    </source>
</evidence>
<sequence>MDNHKNDEQDPVSPSGHGLWRQSSAGHLQATFTRFYLSDVGLMFLNPQGYLPHMLRLFPLPGVPKPGDLGCSFTHFQLLPLKQVPPHPIQFWGEDGWCSCVPSRKQRTIPGHSSQPISGRVCDAR</sequence>
<comment type="caution">
    <text evidence="2">The sequence shown here is derived from an EMBL/GenBank/DDBJ whole genome shotgun (WGS) entry which is preliminary data.</text>
</comment>
<gene>
    <name evidence="2" type="ORF">BaRGS_00002035</name>
</gene>
<proteinExistence type="predicted"/>
<dbReference type="AlphaFoldDB" id="A0ABD0M4G8"/>
<feature type="region of interest" description="Disordered" evidence="1">
    <location>
        <begin position="1"/>
        <end position="20"/>
    </location>
</feature>
<accession>A0ABD0M4G8</accession>
<name>A0ABD0M4G8_9CAEN</name>
<protein>
    <submittedName>
        <fullName evidence="2">Uncharacterized protein</fullName>
    </submittedName>
</protein>
<evidence type="ECO:0000313" key="3">
    <source>
        <dbReference type="Proteomes" id="UP001519460"/>
    </source>
</evidence>
<organism evidence="2 3">
    <name type="scientific">Batillaria attramentaria</name>
    <dbReference type="NCBI Taxonomy" id="370345"/>
    <lineage>
        <taxon>Eukaryota</taxon>
        <taxon>Metazoa</taxon>
        <taxon>Spiralia</taxon>
        <taxon>Lophotrochozoa</taxon>
        <taxon>Mollusca</taxon>
        <taxon>Gastropoda</taxon>
        <taxon>Caenogastropoda</taxon>
        <taxon>Sorbeoconcha</taxon>
        <taxon>Cerithioidea</taxon>
        <taxon>Batillariidae</taxon>
        <taxon>Batillaria</taxon>
    </lineage>
</organism>